<evidence type="ECO:0000313" key="2">
    <source>
        <dbReference type="WBParaSite" id="PS1159_v2.g9727.t1"/>
    </source>
</evidence>
<proteinExistence type="predicted"/>
<accession>A0AC35GXU7</accession>
<dbReference type="Proteomes" id="UP000887580">
    <property type="component" value="Unplaced"/>
</dbReference>
<evidence type="ECO:0000313" key="1">
    <source>
        <dbReference type="Proteomes" id="UP000887580"/>
    </source>
</evidence>
<sequence length="148" mass="16279">MSSSEAQGFQIALDEAYKGYEEKGIPIGAALVDEDGTILGRGHNMRIQKSSPTLHAEIAALENAGRLSANIYRRCTMYTTLSPCDMCSGACILYGIKKVVIGENSTFVGAEKLLESKGIKTEILNNEECKHLMAKFIKKYPEKWAEDI</sequence>
<reference evidence="2" key="1">
    <citation type="submission" date="2022-11" db="UniProtKB">
        <authorList>
            <consortium name="WormBaseParasite"/>
        </authorList>
    </citation>
    <scope>IDENTIFICATION</scope>
</reference>
<protein>
    <submittedName>
        <fullName evidence="2">CMP/dCMP-type deaminase domain-containing protein</fullName>
    </submittedName>
</protein>
<organism evidence="1 2">
    <name type="scientific">Panagrolaimus sp. PS1159</name>
    <dbReference type="NCBI Taxonomy" id="55785"/>
    <lineage>
        <taxon>Eukaryota</taxon>
        <taxon>Metazoa</taxon>
        <taxon>Ecdysozoa</taxon>
        <taxon>Nematoda</taxon>
        <taxon>Chromadorea</taxon>
        <taxon>Rhabditida</taxon>
        <taxon>Tylenchina</taxon>
        <taxon>Panagrolaimomorpha</taxon>
        <taxon>Panagrolaimoidea</taxon>
        <taxon>Panagrolaimidae</taxon>
        <taxon>Panagrolaimus</taxon>
    </lineage>
</organism>
<dbReference type="WBParaSite" id="PS1159_v2.g9727.t1">
    <property type="protein sequence ID" value="PS1159_v2.g9727.t1"/>
    <property type="gene ID" value="PS1159_v2.g9727"/>
</dbReference>
<name>A0AC35GXU7_9BILA</name>